<sequence length="286" mass="32801">MKKNLLTQLKDIGKNMSVNELKNISPGRLMDLLNIDKAQMKDFADYLHKEYVLSYKYDFKCNNCGANCIAYERKIKSNIYICKSCCAEIENDVILKKGWITYNIDKNEMMGLDEKNNIDLVSGTLIENKFLLGSNKVIELVRKRDNKMKIFIGSSKEAKSEMERLARFLEEFNCEVVAWSDSSTFVAGDFTLESLIKVSKQVDAALFVFNGEDETWYRESVVNSVRDNVLLEYGLFVGTKGRKNVIFMCKNSPKIATDLLGIKYLDAGRGDFTLKNDIKVWLERIC</sequence>
<dbReference type="Proteomes" id="UP000184080">
    <property type="component" value="Unassembled WGS sequence"/>
</dbReference>
<gene>
    <name evidence="2" type="ORF">SAMN05444401_3013</name>
</gene>
<keyword evidence="3" id="KW-1185">Reference proteome</keyword>
<evidence type="ECO:0000259" key="1">
    <source>
        <dbReference type="Pfam" id="PF10137"/>
    </source>
</evidence>
<dbReference type="STRING" id="1121298.SAMN05444401_3013"/>
<name>A0A1M6JA88_9CLOT</name>
<reference evidence="2 3" key="1">
    <citation type="submission" date="2016-11" db="EMBL/GenBank/DDBJ databases">
        <authorList>
            <person name="Jaros S."/>
            <person name="Januszkiewicz K."/>
            <person name="Wedrychowicz H."/>
        </authorList>
    </citation>
    <scope>NUCLEOTIDE SEQUENCE [LARGE SCALE GENOMIC DNA]</scope>
    <source>
        <strain evidence="2 3">DSM 21864</strain>
    </source>
</reference>
<dbReference type="InterPro" id="IPR019302">
    <property type="entry name" value="CAP12/PCTIR_TIR_dom"/>
</dbReference>
<organism evidence="2 3">
    <name type="scientific">Clostridium amylolyticum</name>
    <dbReference type="NCBI Taxonomy" id="1121298"/>
    <lineage>
        <taxon>Bacteria</taxon>
        <taxon>Bacillati</taxon>
        <taxon>Bacillota</taxon>
        <taxon>Clostridia</taxon>
        <taxon>Eubacteriales</taxon>
        <taxon>Clostridiaceae</taxon>
        <taxon>Clostridium</taxon>
    </lineage>
</organism>
<accession>A0A1M6JA88</accession>
<evidence type="ECO:0000313" key="3">
    <source>
        <dbReference type="Proteomes" id="UP000184080"/>
    </source>
</evidence>
<evidence type="ECO:0000313" key="2">
    <source>
        <dbReference type="EMBL" id="SHJ43609.1"/>
    </source>
</evidence>
<dbReference type="RefSeq" id="WP_073008401.1">
    <property type="nucleotide sequence ID" value="NZ_FQZO01000005.1"/>
</dbReference>
<protein>
    <submittedName>
        <fullName evidence="2">Predicted nucleotide-binding protein containing TIR-like domain-containing protein</fullName>
    </submittedName>
</protein>
<dbReference type="GO" id="GO:0050135">
    <property type="term" value="F:NADP+ nucleosidase activity"/>
    <property type="evidence" value="ECO:0007669"/>
    <property type="project" value="InterPro"/>
</dbReference>
<dbReference type="AlphaFoldDB" id="A0A1M6JA88"/>
<dbReference type="EMBL" id="FQZO01000005">
    <property type="protein sequence ID" value="SHJ43609.1"/>
    <property type="molecule type" value="Genomic_DNA"/>
</dbReference>
<proteinExistence type="predicted"/>
<feature type="domain" description="CD-NTase-associated protein 12/Pycsar effector protein TIR" evidence="1">
    <location>
        <begin position="149"/>
        <end position="266"/>
    </location>
</feature>
<dbReference type="OrthoDB" id="5497289at2"/>
<dbReference type="Pfam" id="PF10137">
    <property type="entry name" value="CAP12-PCTIR_TIR"/>
    <property type="match status" value="1"/>
</dbReference>